<dbReference type="GO" id="GO:0006302">
    <property type="term" value="P:double-strand break repair"/>
    <property type="evidence" value="ECO:0007669"/>
    <property type="project" value="TreeGrafter"/>
</dbReference>
<dbReference type="InterPro" id="IPR042115">
    <property type="entry name" value="PriA_3primeBD_sf"/>
</dbReference>
<dbReference type="InterPro" id="IPR041222">
    <property type="entry name" value="PriA_3primeBD"/>
</dbReference>
<organism evidence="5">
    <name type="scientific">freshwater metagenome</name>
    <dbReference type="NCBI Taxonomy" id="449393"/>
    <lineage>
        <taxon>unclassified sequences</taxon>
        <taxon>metagenomes</taxon>
        <taxon>ecological metagenomes</taxon>
    </lineage>
</organism>
<dbReference type="GO" id="GO:0043138">
    <property type="term" value="F:3'-5' DNA helicase activity"/>
    <property type="evidence" value="ECO:0007669"/>
    <property type="project" value="TreeGrafter"/>
</dbReference>
<dbReference type="PANTHER" id="PTHR30580:SF0">
    <property type="entry name" value="PRIMOSOMAL PROTEIN N"/>
    <property type="match status" value="1"/>
</dbReference>
<dbReference type="EMBL" id="CAEZXG010000022">
    <property type="protein sequence ID" value="CAB4678218.1"/>
    <property type="molecule type" value="Genomic_DNA"/>
</dbReference>
<gene>
    <name evidence="5" type="ORF">UFOPK2359_00508</name>
</gene>
<evidence type="ECO:0000259" key="4">
    <source>
        <dbReference type="Pfam" id="PF17764"/>
    </source>
</evidence>
<dbReference type="GO" id="GO:0006270">
    <property type="term" value="P:DNA replication initiation"/>
    <property type="evidence" value="ECO:0007669"/>
    <property type="project" value="TreeGrafter"/>
</dbReference>
<dbReference type="GO" id="GO:0003677">
    <property type="term" value="F:DNA binding"/>
    <property type="evidence" value="ECO:0007669"/>
    <property type="project" value="UniProtKB-KW"/>
</dbReference>
<name>A0A6J6MYZ6_9ZZZZ</name>
<keyword evidence="2" id="KW-0067">ATP-binding</keyword>
<dbReference type="GO" id="GO:0006310">
    <property type="term" value="P:DNA recombination"/>
    <property type="evidence" value="ECO:0007669"/>
    <property type="project" value="TreeGrafter"/>
</dbReference>
<feature type="domain" description="Primosomal protein N' 3' DNA-binding" evidence="4">
    <location>
        <begin position="38"/>
        <end position="128"/>
    </location>
</feature>
<evidence type="ECO:0000256" key="2">
    <source>
        <dbReference type="ARBA" id="ARBA00022840"/>
    </source>
</evidence>
<sequence length="628" mass="69373">MAAPRLFRLKAEVISRPEAEAATHLPIARIWVDTGVFHLDTPFDYAVPKNLSDAVTTGVRVQVPFGTREVEGIVIERLQQSETSGRIRQISKILSAHPVATTKSLELIAVVAQRWSTNPSDVLRLAIPPRVAAVDKAYTPQSRIARSVMRTDADQLFLAFDPFENPAHQIVSQIQKAAKKGSVLLVAPDEHDLDEISHALHSEKLTHLRLDSSLTRAERYENYLKAMDAPNCIVIGARSAIFAPISNLKTIIMYKESSHEHFEVRSPGCNVRDIAFIRKSLESINLIFTGYVPSMELSLLIDTNRLRFLNHAFKLNVKSFASDDGTLLPGRIFSDIRKALIRGPVLFLVPRKGYGNALLCARCKNLAQCTCGGRLSIGSKNAIPRCTVCAKDFPEWVCTWCNRTKPYVAGRGIERAGEEISRAFSGYPLVLSFEGVIKTVVPDSPALVLATPGAAPRCAQGYSAVVILEGLNFFSHPDIRAQERARELFFETAAMIDPKGVVLLTVPDGHPITSSVAKWNPGAMIRRELTERQEVSLPPFVQSFLLSCPVNEATQLVSGLNKSISEARLPASVKVFGPTPMPKGLAKIVIYVDVDDATQVRSFVHELQRRRSIAKKQLLSIRVDPYSF</sequence>
<dbReference type="InterPro" id="IPR027417">
    <property type="entry name" value="P-loop_NTPase"/>
</dbReference>
<dbReference type="AlphaFoldDB" id="A0A6J6MYZ6"/>
<evidence type="ECO:0000313" key="5">
    <source>
        <dbReference type="EMBL" id="CAB4678218.1"/>
    </source>
</evidence>
<evidence type="ECO:0000256" key="3">
    <source>
        <dbReference type="ARBA" id="ARBA00023125"/>
    </source>
</evidence>
<evidence type="ECO:0000256" key="1">
    <source>
        <dbReference type="ARBA" id="ARBA00022741"/>
    </source>
</evidence>
<dbReference type="Pfam" id="PF17764">
    <property type="entry name" value="PriA_3primeBD"/>
    <property type="match status" value="1"/>
</dbReference>
<keyword evidence="3" id="KW-0238">DNA-binding</keyword>
<dbReference type="GO" id="GO:0005524">
    <property type="term" value="F:ATP binding"/>
    <property type="evidence" value="ECO:0007669"/>
    <property type="project" value="UniProtKB-KW"/>
</dbReference>
<dbReference type="Gene3D" id="3.40.50.300">
    <property type="entry name" value="P-loop containing nucleotide triphosphate hydrolases"/>
    <property type="match status" value="1"/>
</dbReference>
<reference evidence="5" key="1">
    <citation type="submission" date="2020-05" db="EMBL/GenBank/DDBJ databases">
        <authorList>
            <person name="Chiriac C."/>
            <person name="Salcher M."/>
            <person name="Ghai R."/>
            <person name="Kavagutti S V."/>
        </authorList>
    </citation>
    <scope>NUCLEOTIDE SEQUENCE</scope>
</reference>
<proteinExistence type="predicted"/>
<accession>A0A6J6MYZ6</accession>
<dbReference type="Gene3D" id="3.40.1440.60">
    <property type="entry name" value="PriA, 3(prime) DNA-binding domain"/>
    <property type="match status" value="1"/>
</dbReference>
<protein>
    <submittedName>
        <fullName evidence="5">Unannotated protein</fullName>
    </submittedName>
</protein>
<keyword evidence="1" id="KW-0547">Nucleotide-binding</keyword>
<dbReference type="PANTHER" id="PTHR30580">
    <property type="entry name" value="PRIMOSOMAL PROTEIN N"/>
    <property type="match status" value="1"/>
</dbReference>